<dbReference type="CDD" id="cd05466">
    <property type="entry name" value="PBP2_LTTR_substrate"/>
    <property type="match status" value="1"/>
</dbReference>
<dbReference type="InterPro" id="IPR036388">
    <property type="entry name" value="WH-like_DNA-bd_sf"/>
</dbReference>
<protein>
    <submittedName>
        <fullName evidence="6">LysR family transcriptional regulator</fullName>
    </submittedName>
</protein>
<keyword evidence="3" id="KW-0238">DNA-binding</keyword>
<evidence type="ECO:0000256" key="4">
    <source>
        <dbReference type="ARBA" id="ARBA00023163"/>
    </source>
</evidence>
<dbReference type="GO" id="GO:0003677">
    <property type="term" value="F:DNA binding"/>
    <property type="evidence" value="ECO:0007669"/>
    <property type="project" value="UniProtKB-KW"/>
</dbReference>
<dbReference type="FunFam" id="1.10.10.10:FF:000001">
    <property type="entry name" value="LysR family transcriptional regulator"/>
    <property type="match status" value="1"/>
</dbReference>
<evidence type="ECO:0000256" key="1">
    <source>
        <dbReference type="ARBA" id="ARBA00009437"/>
    </source>
</evidence>
<dbReference type="Proteomes" id="UP000092574">
    <property type="component" value="Chromosome"/>
</dbReference>
<feature type="domain" description="HTH lysR-type" evidence="5">
    <location>
        <begin position="9"/>
        <end position="60"/>
    </location>
</feature>
<dbReference type="RefSeq" id="WP_065544563.1">
    <property type="nucleotide sequence ID" value="NZ_CP015405.2"/>
</dbReference>
<accession>A0A1C7IHS8</accession>
<dbReference type="SUPFAM" id="SSF46785">
    <property type="entry name" value="Winged helix' DNA-binding domain"/>
    <property type="match status" value="1"/>
</dbReference>
<organism evidence="6 7">
    <name type="scientific">Blautia pseudococcoides</name>
    <dbReference type="NCBI Taxonomy" id="1796616"/>
    <lineage>
        <taxon>Bacteria</taxon>
        <taxon>Bacillati</taxon>
        <taxon>Bacillota</taxon>
        <taxon>Clostridia</taxon>
        <taxon>Lachnospirales</taxon>
        <taxon>Lachnospiraceae</taxon>
        <taxon>Blautia</taxon>
    </lineage>
</organism>
<keyword evidence="2" id="KW-0805">Transcription regulation</keyword>
<name>A0A1C7IHS8_9FIRM</name>
<reference evidence="6" key="1">
    <citation type="submission" date="2017-04" db="EMBL/GenBank/DDBJ databases">
        <title>Complete Genome Sequences of Twelve Strains of a Stable Defined Moderately Diverse Mouse Microbiota 2 (sDMDMm2).</title>
        <authorList>
            <person name="Uchimura Y."/>
            <person name="Wyss M."/>
            <person name="Brugiroux S."/>
            <person name="Limenitakis J.P."/>
            <person name="Stecher B."/>
            <person name="McCoy K.D."/>
            <person name="Macpherson A.J."/>
        </authorList>
    </citation>
    <scope>NUCLEOTIDE SEQUENCE</scope>
    <source>
        <strain evidence="6">YL58</strain>
    </source>
</reference>
<evidence type="ECO:0000313" key="6">
    <source>
        <dbReference type="EMBL" id="ANU78484.1"/>
    </source>
</evidence>
<dbReference type="KEGG" id="byl:A4V09_00350"/>
<comment type="similarity">
    <text evidence="1">Belongs to the LysR transcriptional regulatory family.</text>
</comment>
<dbReference type="PANTHER" id="PTHR30419">
    <property type="entry name" value="HTH-TYPE TRANSCRIPTIONAL REGULATOR YBHD"/>
    <property type="match status" value="1"/>
</dbReference>
<dbReference type="InterPro" id="IPR005119">
    <property type="entry name" value="LysR_subst-bd"/>
</dbReference>
<dbReference type="InterPro" id="IPR036390">
    <property type="entry name" value="WH_DNA-bd_sf"/>
</dbReference>
<evidence type="ECO:0000256" key="2">
    <source>
        <dbReference type="ARBA" id="ARBA00023015"/>
    </source>
</evidence>
<sequence length="304" mass="34209">MNVTYDYYKIFYYVVKYHSFTKAASVLMNSQPNITRSMNNLEHELGCRLLLRSNRGVKLTPEGEKLFRHVALAVEQIQAGEEELRMEQTLKSGQVSVGASETALHGLLLHKLGEFHREYPGVRIRISNQTTPQAILALKNGTVDFAVITNPSGIRRPLKETPLKKFREILVGGPQFSGLSEKTWNLGDLKSYSFVCMDKKSRSYELYGDFFLEHGLTLEPDLEAATMDQVLLMVKNGLGIGFLPEEFARDALDKNEIFRIPLHGEPPKRSICLIQDMERPLSVAAKKLTELLCSPDTTASSSPF</sequence>
<dbReference type="Pfam" id="PF03466">
    <property type="entry name" value="LysR_substrate"/>
    <property type="match status" value="1"/>
</dbReference>
<dbReference type="PROSITE" id="PS50931">
    <property type="entry name" value="HTH_LYSR"/>
    <property type="match status" value="1"/>
</dbReference>
<dbReference type="InterPro" id="IPR050950">
    <property type="entry name" value="HTH-type_LysR_regulators"/>
</dbReference>
<dbReference type="InterPro" id="IPR000847">
    <property type="entry name" value="LysR_HTH_N"/>
</dbReference>
<dbReference type="AlphaFoldDB" id="A0A1C7IHS8"/>
<dbReference type="GO" id="GO:0005829">
    <property type="term" value="C:cytosol"/>
    <property type="evidence" value="ECO:0007669"/>
    <property type="project" value="TreeGrafter"/>
</dbReference>
<proteinExistence type="inferred from homology"/>
<evidence type="ECO:0000256" key="3">
    <source>
        <dbReference type="ARBA" id="ARBA00023125"/>
    </source>
</evidence>
<evidence type="ECO:0000259" key="5">
    <source>
        <dbReference type="PROSITE" id="PS50931"/>
    </source>
</evidence>
<dbReference type="Pfam" id="PF00126">
    <property type="entry name" value="HTH_1"/>
    <property type="match status" value="1"/>
</dbReference>
<keyword evidence="4" id="KW-0804">Transcription</keyword>
<dbReference type="Gene3D" id="3.40.190.290">
    <property type="match status" value="1"/>
</dbReference>
<dbReference type="OrthoDB" id="9778774at2"/>
<dbReference type="STRING" id="1796616.A4V09_00350"/>
<dbReference type="Gene3D" id="1.10.10.10">
    <property type="entry name" value="Winged helix-like DNA-binding domain superfamily/Winged helix DNA-binding domain"/>
    <property type="match status" value="1"/>
</dbReference>
<dbReference type="EMBL" id="CP015405">
    <property type="protein sequence ID" value="ANU78484.1"/>
    <property type="molecule type" value="Genomic_DNA"/>
</dbReference>
<keyword evidence="7" id="KW-1185">Reference proteome</keyword>
<dbReference type="SUPFAM" id="SSF53850">
    <property type="entry name" value="Periplasmic binding protein-like II"/>
    <property type="match status" value="1"/>
</dbReference>
<evidence type="ECO:0000313" key="7">
    <source>
        <dbReference type="Proteomes" id="UP000092574"/>
    </source>
</evidence>
<gene>
    <name evidence="6" type="ORF">A4V09_00350</name>
</gene>
<dbReference type="GO" id="GO:0003700">
    <property type="term" value="F:DNA-binding transcription factor activity"/>
    <property type="evidence" value="ECO:0007669"/>
    <property type="project" value="InterPro"/>
</dbReference>